<dbReference type="Proteomes" id="UP000814140">
    <property type="component" value="Unassembled WGS sequence"/>
</dbReference>
<keyword evidence="2" id="KW-1185">Reference proteome</keyword>
<gene>
    <name evidence="1" type="ORF">BV25DRAFT_1916109</name>
</gene>
<organism evidence="1 2">
    <name type="scientific">Artomyces pyxidatus</name>
    <dbReference type="NCBI Taxonomy" id="48021"/>
    <lineage>
        <taxon>Eukaryota</taxon>
        <taxon>Fungi</taxon>
        <taxon>Dikarya</taxon>
        <taxon>Basidiomycota</taxon>
        <taxon>Agaricomycotina</taxon>
        <taxon>Agaricomycetes</taxon>
        <taxon>Russulales</taxon>
        <taxon>Auriscalpiaceae</taxon>
        <taxon>Artomyces</taxon>
    </lineage>
</organism>
<proteinExistence type="predicted"/>
<accession>A0ACB8T1K3</accession>
<sequence>MSAELGTNLLPAIAWSAGGISEGAALINGIGAAPGGLPAHNPPSPPHGYYPAMIPQVPPLFPALDDGHAPAHTQPTAAYVALPGMPQPPHGYFPAKLGPVAPLPPLTIKANPGLWLANLVQSSGPTSHGVGSSTSNNAGGSSSSSDAGGNSSSSDAGGNSSSSAGGGGGTEAQAGEENGTGGVDEAAVYGELPAHTMLYY</sequence>
<name>A0ACB8T1K3_9AGAM</name>
<reference evidence="1" key="1">
    <citation type="submission" date="2021-03" db="EMBL/GenBank/DDBJ databases">
        <authorList>
            <consortium name="DOE Joint Genome Institute"/>
            <person name="Ahrendt S."/>
            <person name="Looney B.P."/>
            <person name="Miyauchi S."/>
            <person name="Morin E."/>
            <person name="Drula E."/>
            <person name="Courty P.E."/>
            <person name="Chicoki N."/>
            <person name="Fauchery L."/>
            <person name="Kohler A."/>
            <person name="Kuo A."/>
            <person name="Labutti K."/>
            <person name="Pangilinan J."/>
            <person name="Lipzen A."/>
            <person name="Riley R."/>
            <person name="Andreopoulos W."/>
            <person name="He G."/>
            <person name="Johnson J."/>
            <person name="Barry K.W."/>
            <person name="Grigoriev I.V."/>
            <person name="Nagy L."/>
            <person name="Hibbett D."/>
            <person name="Henrissat B."/>
            <person name="Matheny P.B."/>
            <person name="Labbe J."/>
            <person name="Martin F."/>
        </authorList>
    </citation>
    <scope>NUCLEOTIDE SEQUENCE</scope>
    <source>
        <strain evidence="1">HHB10654</strain>
    </source>
</reference>
<evidence type="ECO:0000313" key="1">
    <source>
        <dbReference type="EMBL" id="KAI0062600.1"/>
    </source>
</evidence>
<protein>
    <submittedName>
        <fullName evidence="1">Uncharacterized protein</fullName>
    </submittedName>
</protein>
<evidence type="ECO:0000313" key="2">
    <source>
        <dbReference type="Proteomes" id="UP000814140"/>
    </source>
</evidence>
<dbReference type="EMBL" id="MU277207">
    <property type="protein sequence ID" value="KAI0062600.1"/>
    <property type="molecule type" value="Genomic_DNA"/>
</dbReference>
<reference evidence="1" key="2">
    <citation type="journal article" date="2022" name="New Phytol.">
        <title>Evolutionary transition to the ectomycorrhizal habit in the genomes of a hyperdiverse lineage of mushroom-forming fungi.</title>
        <authorList>
            <person name="Looney B."/>
            <person name="Miyauchi S."/>
            <person name="Morin E."/>
            <person name="Drula E."/>
            <person name="Courty P.E."/>
            <person name="Kohler A."/>
            <person name="Kuo A."/>
            <person name="LaButti K."/>
            <person name="Pangilinan J."/>
            <person name="Lipzen A."/>
            <person name="Riley R."/>
            <person name="Andreopoulos W."/>
            <person name="He G."/>
            <person name="Johnson J."/>
            <person name="Nolan M."/>
            <person name="Tritt A."/>
            <person name="Barry K.W."/>
            <person name="Grigoriev I.V."/>
            <person name="Nagy L.G."/>
            <person name="Hibbett D."/>
            <person name="Henrissat B."/>
            <person name="Matheny P.B."/>
            <person name="Labbe J."/>
            <person name="Martin F.M."/>
        </authorList>
    </citation>
    <scope>NUCLEOTIDE SEQUENCE</scope>
    <source>
        <strain evidence="1">HHB10654</strain>
    </source>
</reference>
<comment type="caution">
    <text evidence="1">The sequence shown here is derived from an EMBL/GenBank/DDBJ whole genome shotgun (WGS) entry which is preliminary data.</text>
</comment>